<dbReference type="AlphaFoldDB" id="A0A1R0GSM4"/>
<gene>
    <name evidence="3" type="ORF">AYI68_g6041</name>
</gene>
<feature type="domain" description="RNA polymerase III subunit RPC82-related helix-turn-helix" evidence="2">
    <location>
        <begin position="2"/>
        <end position="43"/>
    </location>
</feature>
<dbReference type="GO" id="GO:0003697">
    <property type="term" value="F:single-stranded DNA binding"/>
    <property type="evidence" value="ECO:0007669"/>
    <property type="project" value="UniProtKB-UniRule"/>
</dbReference>
<protein>
    <recommendedName>
        <fullName evidence="1">DNA-directed RNA polymerase III subunit RPC3</fullName>
        <shortName evidence="1">RNA polymerase III subunit C3</shortName>
    </recommendedName>
</protein>
<comment type="similarity">
    <text evidence="1">Belongs to the RNA polymerase beta chain family.</text>
</comment>
<evidence type="ECO:0000259" key="2">
    <source>
        <dbReference type="Pfam" id="PF08221"/>
    </source>
</evidence>
<keyword evidence="4" id="KW-1185">Reference proteome</keyword>
<dbReference type="Pfam" id="PF08221">
    <property type="entry name" value="HTH_9"/>
    <property type="match status" value="1"/>
</dbReference>
<name>A0A1R0GSM4_9FUNG</name>
<dbReference type="InterPro" id="IPR039748">
    <property type="entry name" value="RPC3"/>
</dbReference>
<dbReference type="PANTHER" id="PTHR12949">
    <property type="entry name" value="RNA POLYMERASE III DNA DIRECTED -RELATED"/>
    <property type="match status" value="1"/>
</dbReference>
<evidence type="ECO:0000256" key="1">
    <source>
        <dbReference type="RuleBase" id="RU367076"/>
    </source>
</evidence>
<dbReference type="InterPro" id="IPR013197">
    <property type="entry name" value="RNA_pol_III_RPC82-rel_HTH"/>
</dbReference>
<dbReference type="GO" id="GO:0005666">
    <property type="term" value="C:RNA polymerase III complex"/>
    <property type="evidence" value="ECO:0007669"/>
    <property type="project" value="UniProtKB-UniRule"/>
</dbReference>
<comment type="caution">
    <text evidence="3">The sequence shown here is derived from an EMBL/GenBank/DDBJ whole genome shotgun (WGS) entry which is preliminary data.</text>
</comment>
<organism evidence="3 4">
    <name type="scientific">Smittium mucronatum</name>
    <dbReference type="NCBI Taxonomy" id="133383"/>
    <lineage>
        <taxon>Eukaryota</taxon>
        <taxon>Fungi</taxon>
        <taxon>Fungi incertae sedis</taxon>
        <taxon>Zoopagomycota</taxon>
        <taxon>Kickxellomycotina</taxon>
        <taxon>Harpellomycetes</taxon>
        <taxon>Harpellales</taxon>
        <taxon>Legeriomycetaceae</taxon>
        <taxon>Smittium</taxon>
    </lineage>
</organism>
<dbReference type="STRING" id="133383.A0A1R0GSM4"/>
<dbReference type="Gene3D" id="1.10.10.10">
    <property type="entry name" value="Winged helix-like DNA-binding domain superfamily/Winged helix DNA-binding domain"/>
    <property type="match status" value="1"/>
</dbReference>
<sequence length="93" mass="10393">MFLLKRGRSEIGFIVSGTGLSRKQVTSCLIVLLQHSVATYFENRENGVLRVYYALNTSVLLRRPRIGLYLATIEERFGKMPGKIGSGFAANKI</sequence>
<keyword evidence="1" id="KW-0804">Transcription</keyword>
<proteinExistence type="inferred from homology"/>
<evidence type="ECO:0000313" key="3">
    <source>
        <dbReference type="EMBL" id="OLY79879.1"/>
    </source>
</evidence>
<comment type="subunit">
    <text evidence="1">Component of the RNA polymerase III (Pol III) complex consisting of 17 subunits.</text>
</comment>
<dbReference type="OrthoDB" id="272392at2759"/>
<keyword evidence="1" id="KW-0539">Nucleus</keyword>
<reference evidence="3 4" key="1">
    <citation type="journal article" date="2016" name="Mol. Biol. Evol.">
        <title>Genome-Wide Survey of Gut Fungi (Harpellales) Reveals the First Horizontally Transferred Ubiquitin Gene from a Mosquito Host.</title>
        <authorList>
            <person name="Wang Y."/>
            <person name="White M.M."/>
            <person name="Kvist S."/>
            <person name="Moncalvo J.M."/>
        </authorList>
    </citation>
    <scope>NUCLEOTIDE SEQUENCE [LARGE SCALE GENOMIC DNA]</scope>
    <source>
        <strain evidence="3 4">ALG-7-W6</strain>
    </source>
</reference>
<accession>A0A1R0GSM4</accession>
<dbReference type="InterPro" id="IPR036388">
    <property type="entry name" value="WH-like_DNA-bd_sf"/>
</dbReference>
<dbReference type="Proteomes" id="UP000187455">
    <property type="component" value="Unassembled WGS sequence"/>
</dbReference>
<keyword evidence="1" id="KW-0240">DNA-directed RNA polymerase</keyword>
<dbReference type="EMBL" id="LSSL01004017">
    <property type="protein sequence ID" value="OLY79879.1"/>
    <property type="molecule type" value="Genomic_DNA"/>
</dbReference>
<dbReference type="PANTHER" id="PTHR12949:SF0">
    <property type="entry name" value="DNA-DIRECTED RNA POLYMERASE III SUBUNIT RPC3"/>
    <property type="match status" value="1"/>
</dbReference>
<comment type="subcellular location">
    <subcellularLocation>
        <location evidence="1">Nucleus</location>
    </subcellularLocation>
</comment>
<comment type="function">
    <text evidence="1">DNA-dependent RNA polymerase catalyzes the transcription of DNA into RNA using the four ribonucleoside triphosphates as substrates. Specific core component of RNA polymerase III which synthesizes small RNAs, such as 5S rRNA and tRNAs.</text>
</comment>
<evidence type="ECO:0000313" key="4">
    <source>
        <dbReference type="Proteomes" id="UP000187455"/>
    </source>
</evidence>